<keyword evidence="2" id="KW-0808">Transferase</keyword>
<dbReference type="AlphaFoldDB" id="A0A9P8CKV1"/>
<dbReference type="GO" id="GO:0005524">
    <property type="term" value="F:ATP binding"/>
    <property type="evidence" value="ECO:0007669"/>
    <property type="project" value="InterPro"/>
</dbReference>
<dbReference type="Gene3D" id="1.10.510.10">
    <property type="entry name" value="Transferase(Phosphotransferase) domain 1"/>
    <property type="match status" value="1"/>
</dbReference>
<dbReference type="OrthoDB" id="5979581at2759"/>
<gene>
    <name evidence="2" type="ORF">BJ878DRAFT_579810</name>
</gene>
<comment type="caution">
    <text evidence="2">The sequence shown here is derived from an EMBL/GenBank/DDBJ whole genome shotgun (WGS) entry which is preliminary data.</text>
</comment>
<dbReference type="Proteomes" id="UP000887226">
    <property type="component" value="Unassembled WGS sequence"/>
</dbReference>
<protein>
    <submittedName>
        <fullName evidence="2">Serine/threonine-protein kinase sky1</fullName>
    </submittedName>
</protein>
<dbReference type="InterPro" id="IPR000719">
    <property type="entry name" value="Prot_kinase_dom"/>
</dbReference>
<keyword evidence="2" id="KW-0418">Kinase</keyword>
<name>A0A9P8CKV1_9HELO</name>
<evidence type="ECO:0000313" key="3">
    <source>
        <dbReference type="Proteomes" id="UP000887226"/>
    </source>
</evidence>
<dbReference type="InterPro" id="IPR011009">
    <property type="entry name" value="Kinase-like_dom_sf"/>
</dbReference>
<organism evidence="2 3">
    <name type="scientific">Calycina marina</name>
    <dbReference type="NCBI Taxonomy" id="1763456"/>
    <lineage>
        <taxon>Eukaryota</taxon>
        <taxon>Fungi</taxon>
        <taxon>Dikarya</taxon>
        <taxon>Ascomycota</taxon>
        <taxon>Pezizomycotina</taxon>
        <taxon>Leotiomycetes</taxon>
        <taxon>Helotiales</taxon>
        <taxon>Pezizellaceae</taxon>
        <taxon>Calycina</taxon>
    </lineage>
</organism>
<evidence type="ECO:0000313" key="2">
    <source>
        <dbReference type="EMBL" id="KAG9248956.1"/>
    </source>
</evidence>
<feature type="domain" description="Protein kinase" evidence="1">
    <location>
        <begin position="1"/>
        <end position="214"/>
    </location>
</feature>
<dbReference type="GO" id="GO:0004672">
    <property type="term" value="F:protein kinase activity"/>
    <property type="evidence" value="ECO:0007669"/>
    <property type="project" value="InterPro"/>
</dbReference>
<accession>A0A9P8CKV1</accession>
<reference evidence="2" key="1">
    <citation type="journal article" date="2021" name="IMA Fungus">
        <title>Genomic characterization of three marine fungi, including Emericellopsis atlantica sp. nov. with signatures of a generalist lifestyle and marine biomass degradation.</title>
        <authorList>
            <person name="Hagestad O.C."/>
            <person name="Hou L."/>
            <person name="Andersen J.H."/>
            <person name="Hansen E.H."/>
            <person name="Altermark B."/>
            <person name="Li C."/>
            <person name="Kuhnert E."/>
            <person name="Cox R.J."/>
            <person name="Crous P.W."/>
            <person name="Spatafora J.W."/>
            <person name="Lail K."/>
            <person name="Amirebrahimi M."/>
            <person name="Lipzen A."/>
            <person name="Pangilinan J."/>
            <person name="Andreopoulos W."/>
            <person name="Hayes R.D."/>
            <person name="Ng V."/>
            <person name="Grigoriev I.V."/>
            <person name="Jackson S.A."/>
            <person name="Sutton T.D.S."/>
            <person name="Dobson A.D.W."/>
            <person name="Rama T."/>
        </authorList>
    </citation>
    <scope>NUCLEOTIDE SEQUENCE</scope>
    <source>
        <strain evidence="2">TRa3180A</strain>
    </source>
</reference>
<dbReference type="PROSITE" id="PS50011">
    <property type="entry name" value="PROTEIN_KINASE_DOM"/>
    <property type="match status" value="1"/>
</dbReference>
<dbReference type="EMBL" id="MU253741">
    <property type="protein sequence ID" value="KAG9248956.1"/>
    <property type="molecule type" value="Genomic_DNA"/>
</dbReference>
<keyword evidence="3" id="KW-1185">Reference proteome</keyword>
<sequence>MVSYLQEREVDIEKLYPNTLRELINEKYKVVAKSGFRSASTIWCCHNLAIFYRMAEESPYKNTNGFNLYRSANFGLSTNFGRPIICDFSLAQNGQVEHCQNIQPSLEVILETPWGYAVDIWNVGVMVLDILPMANSKTLMTASKSGTCLRTDTRFNPPLNFLQRSEHSPVNFKCVNRILPAANKKSFLNFVRKMARWTPEWRVSASELLEDSWLLEEGTVLLRNPSH</sequence>
<evidence type="ECO:0000259" key="1">
    <source>
        <dbReference type="PROSITE" id="PS50011"/>
    </source>
</evidence>
<dbReference type="SUPFAM" id="SSF56112">
    <property type="entry name" value="Protein kinase-like (PK-like)"/>
    <property type="match status" value="1"/>
</dbReference>
<proteinExistence type="predicted"/>